<feature type="binding site" evidence="12">
    <location>
        <position position="403"/>
    </location>
    <ligand>
        <name>Fe cation</name>
        <dbReference type="ChEBI" id="CHEBI:24875"/>
    </ligand>
</feature>
<dbReference type="InterPro" id="IPR046452">
    <property type="entry name" value="HgmA_N"/>
</dbReference>
<comment type="similarity">
    <text evidence="3">Belongs to the homogentisate dioxygenase family.</text>
</comment>
<dbReference type="Pfam" id="PF04209">
    <property type="entry name" value="HgmA_C"/>
    <property type="match status" value="1"/>
</dbReference>
<dbReference type="UniPathway" id="UPA00139">
    <property type="reaction ID" value="UER00339"/>
</dbReference>
<dbReference type="InterPro" id="IPR046451">
    <property type="entry name" value="HgmA_C"/>
</dbReference>
<organism evidence="15 16">
    <name type="scientific">Armillaria gallica</name>
    <name type="common">Bulbous honey fungus</name>
    <name type="synonym">Armillaria bulbosa</name>
    <dbReference type="NCBI Taxonomy" id="47427"/>
    <lineage>
        <taxon>Eukaryota</taxon>
        <taxon>Fungi</taxon>
        <taxon>Dikarya</taxon>
        <taxon>Basidiomycota</taxon>
        <taxon>Agaricomycotina</taxon>
        <taxon>Agaricomycetes</taxon>
        <taxon>Agaricomycetidae</taxon>
        <taxon>Agaricales</taxon>
        <taxon>Marasmiineae</taxon>
        <taxon>Physalacriaceae</taxon>
        <taxon>Armillaria</taxon>
    </lineage>
</organism>
<feature type="binding site" evidence="12">
    <location>
        <position position="403"/>
    </location>
    <ligand>
        <name>homogentisate</name>
        <dbReference type="ChEBI" id="CHEBI:16169"/>
    </ligand>
</feature>
<reference evidence="16" key="1">
    <citation type="journal article" date="2017" name="Nat. Ecol. Evol.">
        <title>Genome expansion and lineage-specific genetic innovations in the forest pathogenic fungi Armillaria.</title>
        <authorList>
            <person name="Sipos G."/>
            <person name="Prasanna A.N."/>
            <person name="Walter M.C."/>
            <person name="O'Connor E."/>
            <person name="Balint B."/>
            <person name="Krizsan K."/>
            <person name="Kiss B."/>
            <person name="Hess J."/>
            <person name="Varga T."/>
            <person name="Slot J."/>
            <person name="Riley R."/>
            <person name="Boka B."/>
            <person name="Rigling D."/>
            <person name="Barry K."/>
            <person name="Lee J."/>
            <person name="Mihaltcheva S."/>
            <person name="LaButti K."/>
            <person name="Lipzen A."/>
            <person name="Waldron R."/>
            <person name="Moloney N.M."/>
            <person name="Sperisen C."/>
            <person name="Kredics L."/>
            <person name="Vagvoelgyi C."/>
            <person name="Patrignani A."/>
            <person name="Fitzpatrick D."/>
            <person name="Nagy I."/>
            <person name="Doyle S."/>
            <person name="Anderson J.B."/>
            <person name="Grigoriev I.V."/>
            <person name="Gueldener U."/>
            <person name="Muensterkoetter M."/>
            <person name="Nagy L.G."/>
        </authorList>
    </citation>
    <scope>NUCLEOTIDE SEQUENCE [LARGE SCALE GENOMIC DNA]</scope>
    <source>
        <strain evidence="16">Ar21-2</strain>
    </source>
</reference>
<evidence type="ECO:0000256" key="5">
    <source>
        <dbReference type="ARBA" id="ARBA00022723"/>
    </source>
</evidence>
<evidence type="ECO:0000256" key="11">
    <source>
        <dbReference type="PIRSR" id="PIRSR605708-1"/>
    </source>
</evidence>
<dbReference type="InterPro" id="IPR014710">
    <property type="entry name" value="RmlC-like_jellyroll"/>
</dbReference>
<evidence type="ECO:0000256" key="4">
    <source>
        <dbReference type="ARBA" id="ARBA00013127"/>
    </source>
</evidence>
<dbReference type="Gene3D" id="2.60.120.10">
    <property type="entry name" value="Jelly Rolls"/>
    <property type="match status" value="1"/>
</dbReference>
<keyword evidence="8" id="KW-0560">Oxidoreductase</keyword>
<evidence type="ECO:0000259" key="14">
    <source>
        <dbReference type="Pfam" id="PF20510"/>
    </source>
</evidence>
<feature type="binding site" evidence="12">
    <location>
        <position position="376"/>
    </location>
    <ligand>
        <name>Fe cation</name>
        <dbReference type="ChEBI" id="CHEBI:24875"/>
    </ligand>
</feature>
<keyword evidence="10" id="KW-0585">Phenylalanine catabolism</keyword>
<feature type="binding site" evidence="12">
    <location>
        <position position="370"/>
    </location>
    <ligand>
        <name>Fe cation</name>
        <dbReference type="ChEBI" id="CHEBI:24875"/>
    </ligand>
</feature>
<gene>
    <name evidence="15" type="ORF">ARMGADRAFT_1158065</name>
</gene>
<dbReference type="GO" id="GO:0005737">
    <property type="term" value="C:cytoplasm"/>
    <property type="evidence" value="ECO:0007669"/>
    <property type="project" value="TreeGrafter"/>
</dbReference>
<dbReference type="EMBL" id="KZ293644">
    <property type="protein sequence ID" value="PBL04153.1"/>
    <property type="molecule type" value="Genomic_DNA"/>
</dbReference>
<keyword evidence="16" id="KW-1185">Reference proteome</keyword>
<dbReference type="GO" id="GO:0046872">
    <property type="term" value="F:metal ion binding"/>
    <property type="evidence" value="ECO:0007669"/>
    <property type="project" value="UniProtKB-KW"/>
</dbReference>
<evidence type="ECO:0000256" key="9">
    <source>
        <dbReference type="ARBA" id="ARBA00023004"/>
    </source>
</evidence>
<dbReference type="GO" id="GO:0004411">
    <property type="term" value="F:homogentisate 1,2-dioxygenase activity"/>
    <property type="evidence" value="ECO:0007669"/>
    <property type="project" value="UniProtKB-EC"/>
</dbReference>
<dbReference type="OMA" id="NHHESEA"/>
<feature type="active site" description="Proton acceptor" evidence="11">
    <location>
        <position position="327"/>
    </location>
</feature>
<feature type="binding site" evidence="12">
    <location>
        <position position="385"/>
    </location>
    <ligand>
        <name>homogentisate</name>
        <dbReference type="ChEBI" id="CHEBI:16169"/>
    </ligand>
</feature>
<evidence type="ECO:0000256" key="2">
    <source>
        <dbReference type="ARBA" id="ARBA00004704"/>
    </source>
</evidence>
<dbReference type="AlphaFoldDB" id="A0A2H3ELT7"/>
<evidence type="ECO:0000256" key="1">
    <source>
        <dbReference type="ARBA" id="ARBA00001962"/>
    </source>
</evidence>
<comment type="pathway">
    <text evidence="2">Amino-acid degradation; L-phenylalanine degradation; acetoacetate and fumarate from L-phenylalanine: step 4/6.</text>
</comment>
<dbReference type="FunFam" id="2.60.120.10:FF:000034">
    <property type="entry name" value="Homogentisate 1,2-dioxygenase"/>
    <property type="match status" value="1"/>
</dbReference>
<evidence type="ECO:0000259" key="13">
    <source>
        <dbReference type="Pfam" id="PF04209"/>
    </source>
</evidence>
<dbReference type="InterPro" id="IPR011051">
    <property type="entry name" value="RmlC_Cupin_sf"/>
</dbReference>
<dbReference type="SUPFAM" id="SSF51182">
    <property type="entry name" value="RmlC-like cupins"/>
    <property type="match status" value="1"/>
</dbReference>
<dbReference type="OrthoDB" id="1689029at2759"/>
<proteinExistence type="inferred from homology"/>
<evidence type="ECO:0000256" key="12">
    <source>
        <dbReference type="PIRSR" id="PIRSR605708-2"/>
    </source>
</evidence>
<comment type="cofactor">
    <cofactor evidence="1 12">
        <name>Fe cation</name>
        <dbReference type="ChEBI" id="CHEBI:24875"/>
    </cofactor>
</comment>
<evidence type="ECO:0000256" key="10">
    <source>
        <dbReference type="ARBA" id="ARBA00023232"/>
    </source>
</evidence>
<protein>
    <recommendedName>
        <fullName evidence="4">homogentisate 1,2-dioxygenase</fullName>
        <ecNumber evidence="4">1.13.11.5</ecNumber>
    </recommendedName>
</protein>
<evidence type="ECO:0000256" key="3">
    <source>
        <dbReference type="ARBA" id="ARBA00007757"/>
    </source>
</evidence>
<evidence type="ECO:0000256" key="8">
    <source>
        <dbReference type="ARBA" id="ARBA00023002"/>
    </source>
</evidence>
<evidence type="ECO:0000256" key="7">
    <source>
        <dbReference type="ARBA" id="ARBA00022964"/>
    </source>
</evidence>
<accession>A0A2H3ELT7</accession>
<dbReference type="InParanoid" id="A0A2H3ELT7"/>
<dbReference type="PANTHER" id="PTHR11056:SF4">
    <property type="entry name" value="HOMOGENTISATE 1,2-DIOXYGENASE"/>
    <property type="match status" value="1"/>
</dbReference>
<keyword evidence="6" id="KW-0828">Tyrosine catabolism</keyword>
<feature type="domain" description="Homogentisate 1,2-dioxygenase N-terminal" evidence="14">
    <location>
        <begin position="22"/>
        <end position="313"/>
    </location>
</feature>
<keyword evidence="9 12" id="KW-0408">Iron</keyword>
<keyword evidence="7 15" id="KW-0223">Dioxygenase</keyword>
<feature type="domain" description="Homogentisate 1,2-dioxygenase C-terminal" evidence="13">
    <location>
        <begin position="316"/>
        <end position="444"/>
    </location>
</feature>
<evidence type="ECO:0000313" key="15">
    <source>
        <dbReference type="EMBL" id="PBL04153.1"/>
    </source>
</evidence>
<evidence type="ECO:0000256" key="6">
    <source>
        <dbReference type="ARBA" id="ARBA00022878"/>
    </source>
</evidence>
<dbReference type="InterPro" id="IPR005708">
    <property type="entry name" value="Homogentis_dOase"/>
</dbReference>
<dbReference type="GO" id="GO:0006559">
    <property type="term" value="P:L-phenylalanine catabolic process"/>
    <property type="evidence" value="ECO:0007669"/>
    <property type="project" value="UniProtKB-UniPathway"/>
</dbReference>
<keyword evidence="5 12" id="KW-0479">Metal-binding</keyword>
<dbReference type="CDD" id="cd07000">
    <property type="entry name" value="cupin_HGO_N"/>
    <property type="match status" value="1"/>
</dbReference>
<dbReference type="Proteomes" id="UP000217790">
    <property type="component" value="Unassembled WGS sequence"/>
</dbReference>
<sequence length="486" mass="53559">MQTHTYSASASFVSSPSGDPYKYQVGFGNRFASEAIPGTLPQGQNHPQKNKYGLYMEAMTGSPFITPRPQNLQAFLYRIRPSLDHKKFVRLPDNPDMESNFLPINPKVHISPTQLSFGPPPFPLSSDEVDFIAGLKTIGGNGEPTAREGLALHFYVANADMKNKAFCNSDGDILVAPQQGRLDVQTEFGRMMVRPGEFMVIQKGMKFRVSLPDGPSRGCDPGQLCSSMSLKLTDSDVQEIFGSHFELPDLGAIGGQGMANPRDFEVPLASFEIGETSWEVVYKIGGQLFSAGQDHTPFDVVAWQGNYVPYKYAMEKFIFVGSVSKDHIDPSVFTILTAKSKATGIPLVDVLTLSERWDVASDTFRPPYYHRNNAAEIVGLIYGEWVPPYVRGGISLQTVFCPHGPPPEVYKGASTMELKPERVFKDTLLIGFETPMLTITDYALNRGGTVTESEPLSFPPEFIARLEEINADLKAAGYDELKKKSG</sequence>
<evidence type="ECO:0000313" key="16">
    <source>
        <dbReference type="Proteomes" id="UP000217790"/>
    </source>
</evidence>
<dbReference type="GO" id="GO:0006572">
    <property type="term" value="P:L-tyrosine catabolic process"/>
    <property type="evidence" value="ECO:0007669"/>
    <property type="project" value="UniProtKB-KW"/>
</dbReference>
<dbReference type="Pfam" id="PF20510">
    <property type="entry name" value="HgmA_N"/>
    <property type="match status" value="1"/>
</dbReference>
<name>A0A2H3ELT7_ARMGA</name>
<dbReference type="EC" id="1.13.11.5" evidence="4"/>
<dbReference type="PANTHER" id="PTHR11056">
    <property type="entry name" value="HOMOGENTISATE 1,2-DIOXYGENASE"/>
    <property type="match status" value="1"/>
</dbReference>
<dbReference type="STRING" id="47427.A0A2H3ELT7"/>